<dbReference type="PANTHER" id="PTHR47926">
    <property type="entry name" value="PENTATRICOPEPTIDE REPEAT-CONTAINING PROTEIN"/>
    <property type="match status" value="1"/>
</dbReference>
<dbReference type="Gene3D" id="1.25.40.10">
    <property type="entry name" value="Tetratricopeptide repeat domain"/>
    <property type="match status" value="3"/>
</dbReference>
<dbReference type="GO" id="GO:0009451">
    <property type="term" value="P:RNA modification"/>
    <property type="evidence" value="ECO:0007669"/>
    <property type="project" value="InterPro"/>
</dbReference>
<dbReference type="Pfam" id="PF01535">
    <property type="entry name" value="PPR"/>
    <property type="match status" value="5"/>
</dbReference>
<keyword evidence="4" id="KW-1185">Reference proteome</keyword>
<dbReference type="Proteomes" id="UP000634136">
    <property type="component" value="Unassembled WGS sequence"/>
</dbReference>
<dbReference type="NCBIfam" id="TIGR00756">
    <property type="entry name" value="PPR"/>
    <property type="match status" value="4"/>
</dbReference>
<dbReference type="EMBL" id="JAAIUW010000004">
    <property type="protein sequence ID" value="KAF7834076.1"/>
    <property type="molecule type" value="Genomic_DNA"/>
</dbReference>
<reference evidence="3" key="1">
    <citation type="submission" date="2020-09" db="EMBL/GenBank/DDBJ databases">
        <title>Genome-Enabled Discovery of Anthraquinone Biosynthesis in Senna tora.</title>
        <authorList>
            <person name="Kang S.-H."/>
            <person name="Pandey R.P."/>
            <person name="Lee C.-M."/>
            <person name="Sim J.-S."/>
            <person name="Jeong J.-T."/>
            <person name="Choi B.-S."/>
            <person name="Jung M."/>
            <person name="Ginzburg D."/>
            <person name="Zhao K."/>
            <person name="Won S.Y."/>
            <person name="Oh T.-J."/>
            <person name="Yu Y."/>
            <person name="Kim N.-H."/>
            <person name="Lee O.R."/>
            <person name="Lee T.-H."/>
            <person name="Bashyal P."/>
            <person name="Kim T.-S."/>
            <person name="Lee W.-H."/>
            <person name="Kawkins C."/>
            <person name="Kim C.-K."/>
            <person name="Kim J.S."/>
            <person name="Ahn B.O."/>
            <person name="Rhee S.Y."/>
            <person name="Sohng J.K."/>
        </authorList>
    </citation>
    <scope>NUCLEOTIDE SEQUENCE</scope>
    <source>
        <tissue evidence="3">Leaf</tissue>
    </source>
</reference>
<accession>A0A835C9F5</accession>
<proteinExistence type="predicted"/>
<comment type="caution">
    <text evidence="3">The sequence shown here is derived from an EMBL/GenBank/DDBJ whole genome shotgun (WGS) entry which is preliminary data.</text>
</comment>
<dbReference type="PANTHER" id="PTHR47926:SF436">
    <property type="entry name" value="PENTATRICOPEPTIDE REPEAT-CONTAINING PROTEIN ELI1, CHLOROPLASTIC-LIKE ISOFORM X2"/>
    <property type="match status" value="1"/>
</dbReference>
<organism evidence="3 4">
    <name type="scientific">Senna tora</name>
    <dbReference type="NCBI Taxonomy" id="362788"/>
    <lineage>
        <taxon>Eukaryota</taxon>
        <taxon>Viridiplantae</taxon>
        <taxon>Streptophyta</taxon>
        <taxon>Embryophyta</taxon>
        <taxon>Tracheophyta</taxon>
        <taxon>Spermatophyta</taxon>
        <taxon>Magnoliopsida</taxon>
        <taxon>eudicotyledons</taxon>
        <taxon>Gunneridae</taxon>
        <taxon>Pentapetalae</taxon>
        <taxon>rosids</taxon>
        <taxon>fabids</taxon>
        <taxon>Fabales</taxon>
        <taxon>Fabaceae</taxon>
        <taxon>Caesalpinioideae</taxon>
        <taxon>Cassia clade</taxon>
        <taxon>Senna</taxon>
    </lineage>
</organism>
<dbReference type="InterPro" id="IPR046960">
    <property type="entry name" value="PPR_At4g14850-like_plant"/>
</dbReference>
<dbReference type="AlphaFoldDB" id="A0A835C9F5"/>
<evidence type="ECO:0000313" key="4">
    <source>
        <dbReference type="Proteomes" id="UP000634136"/>
    </source>
</evidence>
<gene>
    <name evidence="3" type="ORF">G2W53_008935</name>
</gene>
<protein>
    <submittedName>
        <fullName evidence="3">Pentatricopeptide repeat-containing protein</fullName>
    </submittedName>
</protein>
<evidence type="ECO:0000313" key="3">
    <source>
        <dbReference type="EMBL" id="KAF7834076.1"/>
    </source>
</evidence>
<evidence type="ECO:0000256" key="1">
    <source>
        <dbReference type="ARBA" id="ARBA00022737"/>
    </source>
</evidence>
<dbReference type="InterPro" id="IPR011990">
    <property type="entry name" value="TPR-like_helical_dom_sf"/>
</dbReference>
<name>A0A835C9F5_9FABA</name>
<dbReference type="Pfam" id="PF20431">
    <property type="entry name" value="E_motif"/>
    <property type="match status" value="1"/>
</dbReference>
<keyword evidence="1" id="KW-0677">Repeat</keyword>
<dbReference type="OrthoDB" id="185373at2759"/>
<dbReference type="FunFam" id="1.25.40.10:FF:000348">
    <property type="entry name" value="Pentatricopeptide repeat-containing protein chloroplastic"/>
    <property type="match status" value="1"/>
</dbReference>
<dbReference type="InterPro" id="IPR002885">
    <property type="entry name" value="PPR_rpt"/>
</dbReference>
<feature type="repeat" description="PPR" evidence="2">
    <location>
        <begin position="76"/>
        <end position="110"/>
    </location>
</feature>
<dbReference type="GO" id="GO:0003723">
    <property type="term" value="F:RNA binding"/>
    <property type="evidence" value="ECO:0007669"/>
    <property type="project" value="InterPro"/>
</dbReference>
<feature type="repeat" description="PPR" evidence="2">
    <location>
        <begin position="208"/>
        <end position="242"/>
    </location>
</feature>
<dbReference type="Pfam" id="PF12854">
    <property type="entry name" value="PPR_1"/>
    <property type="match status" value="1"/>
</dbReference>
<evidence type="ECO:0000256" key="2">
    <source>
        <dbReference type="PROSITE-ProRule" id="PRU00708"/>
    </source>
</evidence>
<dbReference type="InterPro" id="IPR046848">
    <property type="entry name" value="E_motif"/>
</dbReference>
<dbReference type="SUPFAM" id="SSF48452">
    <property type="entry name" value="TPR-like"/>
    <property type="match status" value="1"/>
</dbReference>
<dbReference type="FunFam" id="1.25.40.10:FF:000090">
    <property type="entry name" value="Pentatricopeptide repeat-containing protein, chloroplastic"/>
    <property type="match status" value="1"/>
</dbReference>
<sequence length="464" mass="51333">MSRRLSVPPDFHTFPFVFKACAQLRVLALSRSVHSLAFKFGYVSHLFVLNSLIRVYSIHGRIDDAYQVFGESSDRDVVSYNAMVDGFVKTGQMACAREMFDQMPVRDAVSWGTMVAGYTQANMCSEAIELFNQILALELRPDNISLVSVLSACAQMGELEQGKIVHKYIKRNGIRVDSFLATGLVDFYAKCGCIETARDIFESSPDRNVFTWNAMLVGLAMHGEGSVLLDYFSRMISSGIQPDGVSFLSVLMGCSHAGLVHQAWKLFNDMETIYGVKPELKHYGCMVDILGRAGLIEEAMELIKGMPYGGDVFVWGGLLGGCRTHGNLEVAKKAAQQVMKIKPEDGGVYSIMANIYAHTEQWDDLVKIRRSLSTNKRAKKITGFTCGGVLRNAAGDFIASFNGNLGRCTITVAELFAMSELRYTYREGNRLADFITTELNLPDEALQILEDDVKGVSLLRACVT</sequence>
<dbReference type="PROSITE" id="PS51375">
    <property type="entry name" value="PPR"/>
    <property type="match status" value="2"/>
</dbReference>